<dbReference type="EMBL" id="CAKXZS010000022">
    <property type="protein sequence ID" value="CAH2401083.1"/>
    <property type="molecule type" value="Genomic_DNA"/>
</dbReference>
<dbReference type="Proteomes" id="UP001152604">
    <property type="component" value="Unassembled WGS sequence"/>
</dbReference>
<evidence type="ECO:0000313" key="3">
    <source>
        <dbReference type="Proteomes" id="UP001152604"/>
    </source>
</evidence>
<sequence length="158" mass="17981">MRLELVCMMTEGTKYHPLFEHLLFSGQGQMSMSFAEIEQVIGGRLPPSARQREEWWANSPSGHSQARAWLRANYRSSRVDLANERVDFKLEGWPEGYRKPNMATTDKTRSGMAEPAQASYELPQGNTDHPLFGIWTGKVTLLQGHDYTRPAFEPDVLP</sequence>
<protein>
    <recommendedName>
        <fullName evidence="1">DUF7662 domain-containing protein</fullName>
    </recommendedName>
</protein>
<comment type="caution">
    <text evidence="2">The sequence shown here is derived from an EMBL/GenBank/DDBJ whole genome shotgun (WGS) entry which is preliminary data.</text>
</comment>
<gene>
    <name evidence="2" type="ORF">MES4922_290007</name>
</gene>
<organism evidence="2 3">
    <name type="scientific">Mesorhizobium ventifaucium</name>
    <dbReference type="NCBI Taxonomy" id="666020"/>
    <lineage>
        <taxon>Bacteria</taxon>
        <taxon>Pseudomonadati</taxon>
        <taxon>Pseudomonadota</taxon>
        <taxon>Alphaproteobacteria</taxon>
        <taxon>Hyphomicrobiales</taxon>
        <taxon>Phyllobacteriaceae</taxon>
        <taxon>Mesorhizobium</taxon>
    </lineage>
</organism>
<feature type="domain" description="DUF7662" evidence="1">
    <location>
        <begin position="16"/>
        <end position="89"/>
    </location>
</feature>
<dbReference type="Pfam" id="PF24698">
    <property type="entry name" value="DUF7662"/>
    <property type="match status" value="1"/>
</dbReference>
<name>A0ABN8JSI9_9HYPH</name>
<accession>A0ABN8JSI9</accession>
<evidence type="ECO:0000259" key="1">
    <source>
        <dbReference type="Pfam" id="PF24698"/>
    </source>
</evidence>
<dbReference type="InterPro" id="IPR056079">
    <property type="entry name" value="DUF7662"/>
</dbReference>
<evidence type="ECO:0000313" key="2">
    <source>
        <dbReference type="EMBL" id="CAH2401083.1"/>
    </source>
</evidence>
<reference evidence="2" key="1">
    <citation type="submission" date="2022-03" db="EMBL/GenBank/DDBJ databases">
        <authorList>
            <person name="Brunel B."/>
        </authorList>
    </citation>
    <scope>NUCLEOTIDE SEQUENCE</scope>
    <source>
        <strain evidence="2">STM4922sample</strain>
    </source>
</reference>
<keyword evidence="3" id="KW-1185">Reference proteome</keyword>
<proteinExistence type="predicted"/>